<evidence type="ECO:0000256" key="4">
    <source>
        <dbReference type="ARBA" id="ARBA00023015"/>
    </source>
</evidence>
<dbReference type="EMBL" id="GL988047">
    <property type="protein sequence ID" value="EGS17427.1"/>
    <property type="molecule type" value="Genomic_DNA"/>
</dbReference>
<organism evidence="11">
    <name type="scientific">Chaetomium thermophilum (strain DSM 1495 / CBS 144.50 / IMI 039719)</name>
    <name type="common">Thermochaetoides thermophila</name>
    <dbReference type="NCBI Taxonomy" id="759272"/>
    <lineage>
        <taxon>Eukaryota</taxon>
        <taxon>Fungi</taxon>
        <taxon>Dikarya</taxon>
        <taxon>Ascomycota</taxon>
        <taxon>Pezizomycotina</taxon>
        <taxon>Sordariomycetes</taxon>
        <taxon>Sordariomycetidae</taxon>
        <taxon>Sordariales</taxon>
        <taxon>Chaetomiaceae</taxon>
        <taxon>Thermochaetoides</taxon>
    </lineage>
</organism>
<keyword evidence="8" id="KW-0010">Activator</keyword>
<dbReference type="STRING" id="759272.G0SGT8"/>
<dbReference type="GO" id="GO:0016592">
    <property type="term" value="C:mediator complex"/>
    <property type="evidence" value="ECO:0007669"/>
    <property type="project" value="InterPro"/>
</dbReference>
<comment type="function">
    <text evidence="8">Component of the Mediator complex, a coactivator involved in the regulated transcription of nearly all RNA polymerase II-dependent genes. Mediator functions as a bridge to convey information from gene-specific regulatory proteins to the basal RNA polymerase II transcription machinery. Mediator is recruited to promoters by direct interactions with regulatory proteins and serves as a scaffold for the assembly of a functional preinitiation complex with RNA polymerase II and the general transcription factors.</text>
</comment>
<accession>G0SGT8</accession>
<evidence type="ECO:0000256" key="6">
    <source>
        <dbReference type="ARBA" id="ARBA00023242"/>
    </source>
</evidence>
<evidence type="ECO:0000313" key="11">
    <source>
        <dbReference type="Proteomes" id="UP000008066"/>
    </source>
</evidence>
<dbReference type="Proteomes" id="UP000008066">
    <property type="component" value="Unassembled WGS sequence"/>
</dbReference>
<comment type="similarity">
    <text evidence="2 8">Belongs to the Mediator complex subunit 6 family.</text>
</comment>
<dbReference type="PDB" id="6XP5">
    <property type="method" value="EM"/>
    <property type="resolution" value="4.20 A"/>
    <property type="chains" value="F=1-336"/>
</dbReference>
<dbReference type="InterPro" id="IPR038566">
    <property type="entry name" value="Mediator_Med6_sf"/>
</dbReference>
<dbReference type="EMDB" id="EMD-22284"/>
<dbReference type="RefSeq" id="XP_006697045.1">
    <property type="nucleotide sequence ID" value="XM_006696982.1"/>
</dbReference>
<dbReference type="GO" id="GO:0003712">
    <property type="term" value="F:transcription coregulator activity"/>
    <property type="evidence" value="ECO:0007669"/>
    <property type="project" value="InterPro"/>
</dbReference>
<proteinExistence type="evidence at protein level"/>
<evidence type="ECO:0000256" key="9">
    <source>
        <dbReference type="SAM" id="MobiDB-lite"/>
    </source>
</evidence>
<dbReference type="Gene3D" id="3.10.450.580">
    <property type="entry name" value="Mediator complex, subunit Med6"/>
    <property type="match status" value="1"/>
</dbReference>
<reference evidence="12" key="2">
    <citation type="journal article" date="2021" name="Mol. Cell">
        <title>Mediator structure and conformation change.</title>
        <authorList>
            <person name="Zhang H."/>
            <person name="Chen D.H."/>
            <person name="Mattoo R.U.H."/>
            <person name="Bushnell D.A."/>
            <person name="Wang Y."/>
            <person name="Yuan C."/>
            <person name="Wang L."/>
            <person name="Wang C."/>
            <person name="Davis R.E."/>
            <person name="Nie Y."/>
            <person name="Kornberg R.D."/>
        </authorList>
    </citation>
    <scope>STRUCTURE BY ELECTRON MICROSCOPY (4.20 ANGSTROMS)</scope>
</reference>
<evidence type="ECO:0000256" key="2">
    <source>
        <dbReference type="ARBA" id="ARBA00007526"/>
    </source>
</evidence>
<keyword evidence="5 8" id="KW-0804">Transcription</keyword>
<evidence type="ECO:0000256" key="7">
    <source>
        <dbReference type="ARBA" id="ARBA00031259"/>
    </source>
</evidence>
<dbReference type="eggNOG" id="KOG3169">
    <property type="taxonomic scope" value="Eukaryota"/>
</dbReference>
<gene>
    <name evidence="8" type="primary">MED6</name>
    <name evidence="10" type="ORF">CTHT_0067530</name>
</gene>
<protein>
    <recommendedName>
        <fullName evidence="3 8">Mediator of RNA polymerase II transcription subunit 6</fullName>
    </recommendedName>
    <alternativeName>
        <fullName evidence="7 8">Mediator complex subunit 6</fullName>
    </alternativeName>
</protein>
<keyword evidence="11" id="KW-1185">Reference proteome</keyword>
<dbReference type="AlphaFoldDB" id="G0SGT8"/>
<feature type="region of interest" description="Disordered" evidence="9">
    <location>
        <begin position="168"/>
        <end position="217"/>
    </location>
</feature>
<comment type="subunit">
    <text evidence="8">Component of the Mediator complex.</text>
</comment>
<keyword evidence="12" id="KW-0002">3D-structure</keyword>
<evidence type="ECO:0000256" key="5">
    <source>
        <dbReference type="ARBA" id="ARBA00023163"/>
    </source>
</evidence>
<comment type="subcellular location">
    <subcellularLocation>
        <location evidence="1 8">Nucleus</location>
    </subcellularLocation>
</comment>
<dbReference type="HOGENOM" id="CLU_060172_0_0_1"/>
<dbReference type="GO" id="GO:0006357">
    <property type="term" value="P:regulation of transcription by RNA polymerase II"/>
    <property type="evidence" value="ECO:0007669"/>
    <property type="project" value="InterPro"/>
</dbReference>
<feature type="compositionally biased region" description="Low complexity" evidence="9">
    <location>
        <begin position="181"/>
        <end position="210"/>
    </location>
</feature>
<dbReference type="GeneID" id="18260791"/>
<dbReference type="SMR" id="G0SGT8"/>
<keyword evidence="6 8" id="KW-0539">Nucleus</keyword>
<dbReference type="InterPro" id="IPR007018">
    <property type="entry name" value="Mediator_Med6"/>
</dbReference>
<dbReference type="OMA" id="ASHGHTY"/>
<keyword evidence="4 8" id="KW-0805">Transcription regulation</keyword>
<dbReference type="OrthoDB" id="344220at2759"/>
<evidence type="ECO:0007829" key="12">
    <source>
        <dbReference type="PDB" id="6XP5"/>
    </source>
</evidence>
<feature type="region of interest" description="Disordered" evidence="9">
    <location>
        <begin position="259"/>
        <end position="336"/>
    </location>
</feature>
<evidence type="ECO:0000256" key="1">
    <source>
        <dbReference type="ARBA" id="ARBA00004123"/>
    </source>
</evidence>
<sequence length="336" mass="36312">MADPSSSTSAMPLDEIQWHTNPAVVGGSIHDNSVLFYFRESPFYDKTSNNEVLYQQGLHNQTMMQFLETRERFERRLREMSGLEFVVAQEPAETAPGTGTGVWVINKQTRRKRQGEEDEISVHGTYFLVGENVYMAPTLADIISMRLASASSSISRLLPIAASVQSWSPGTGRVYKTPSMTSQTNQANQPSSQTQSQPTSQPATTTTTTALPPPDPRWLEETLMIHETFGDHHLDKNPITGKPGDFHLSSTGRKIQTLPTAAAGNKKPGSGLPPLPAINTKVQQNPMGSGKQVTGKETKSPKTPSSSTGPGTGGMSTGMGKPKKRKSSKAAVTPTS</sequence>
<evidence type="ECO:0000256" key="3">
    <source>
        <dbReference type="ARBA" id="ARBA00020634"/>
    </source>
</evidence>
<reference evidence="10 11" key="1">
    <citation type="journal article" date="2011" name="Cell">
        <title>Insight into structure and assembly of the nuclear pore complex by utilizing the genome of a eukaryotic thermophile.</title>
        <authorList>
            <person name="Amlacher S."/>
            <person name="Sarges P."/>
            <person name="Flemming D."/>
            <person name="van Noort V."/>
            <person name="Kunze R."/>
            <person name="Devos D.P."/>
            <person name="Arumugam M."/>
            <person name="Bork P."/>
            <person name="Hurt E."/>
        </authorList>
    </citation>
    <scope>NUCLEOTIDE SEQUENCE [LARGE SCALE GENOMIC DNA]</scope>
    <source>
        <strain evidence="11">DSM 1495 / CBS 144.50 / IMI 039719</strain>
    </source>
</reference>
<evidence type="ECO:0000256" key="8">
    <source>
        <dbReference type="RuleBase" id="RU364143"/>
    </source>
</evidence>
<dbReference type="KEGG" id="cthr:CTHT_0067530"/>
<name>G0SGT8_CHATD</name>
<dbReference type="Pfam" id="PF04934">
    <property type="entry name" value="Med6"/>
    <property type="match status" value="1"/>
</dbReference>
<dbReference type="PANTHER" id="PTHR13104">
    <property type="entry name" value="MED-6-RELATED"/>
    <property type="match status" value="1"/>
</dbReference>
<evidence type="ECO:0000313" key="10">
    <source>
        <dbReference type="EMBL" id="EGS17427.1"/>
    </source>
</evidence>